<dbReference type="Pfam" id="PF05729">
    <property type="entry name" value="NACHT"/>
    <property type="match status" value="1"/>
</dbReference>
<dbReference type="Gene3D" id="3.80.10.10">
    <property type="entry name" value="Ribonuclease Inhibitor"/>
    <property type="match status" value="1"/>
</dbReference>
<evidence type="ECO:0000256" key="1">
    <source>
        <dbReference type="ARBA" id="ARBA00022741"/>
    </source>
</evidence>
<reference evidence="4" key="1">
    <citation type="submission" date="2017-05" db="UniProtKB">
        <authorList>
            <consortium name="EnsemblMetazoa"/>
        </authorList>
    </citation>
    <scope>IDENTIFICATION</scope>
</reference>
<dbReference type="AlphaFoldDB" id="A0A1X7UAG8"/>
<keyword evidence="1" id="KW-0547">Nucleotide-binding</keyword>
<evidence type="ECO:0000256" key="2">
    <source>
        <dbReference type="ARBA" id="ARBA00022840"/>
    </source>
</evidence>
<dbReference type="EnsemblMetazoa" id="Aqu2.1.24456_001">
    <property type="protein sequence ID" value="Aqu2.1.24456_001"/>
    <property type="gene ID" value="Aqu2.1.24456"/>
</dbReference>
<dbReference type="PANTHER" id="PTHR46844:SF1">
    <property type="entry name" value="SLR5058 PROTEIN"/>
    <property type="match status" value="1"/>
</dbReference>
<dbReference type="eggNOG" id="ENOG502QTJW">
    <property type="taxonomic scope" value="Eukaryota"/>
</dbReference>
<dbReference type="InterPro" id="IPR032675">
    <property type="entry name" value="LRR_dom_sf"/>
</dbReference>
<feature type="domain" description="NACHT" evidence="3">
    <location>
        <begin position="79"/>
        <end position="197"/>
    </location>
</feature>
<dbReference type="GO" id="GO:0005524">
    <property type="term" value="F:ATP binding"/>
    <property type="evidence" value="ECO:0007669"/>
    <property type="project" value="UniProtKB-KW"/>
</dbReference>
<dbReference type="InParanoid" id="A0A1X7UAG8"/>
<accession>A0A1X7UAG8</accession>
<proteinExistence type="predicted"/>
<dbReference type="PANTHER" id="PTHR46844">
    <property type="entry name" value="SLR5058 PROTEIN"/>
    <property type="match status" value="1"/>
</dbReference>
<dbReference type="Gene3D" id="3.40.50.300">
    <property type="entry name" value="P-loop containing nucleotide triphosphate hydrolases"/>
    <property type="match status" value="1"/>
</dbReference>
<dbReference type="SUPFAM" id="SSF52540">
    <property type="entry name" value="P-loop containing nucleoside triphosphate hydrolases"/>
    <property type="match status" value="1"/>
</dbReference>
<dbReference type="PROSITE" id="PS50837">
    <property type="entry name" value="NACHT"/>
    <property type="match status" value="1"/>
</dbReference>
<evidence type="ECO:0000259" key="3">
    <source>
        <dbReference type="PROSITE" id="PS50837"/>
    </source>
</evidence>
<keyword evidence="2" id="KW-0067">ATP-binding</keyword>
<dbReference type="SUPFAM" id="SSF52047">
    <property type="entry name" value="RNI-like"/>
    <property type="match status" value="1"/>
</dbReference>
<protein>
    <recommendedName>
        <fullName evidence="3">NACHT domain-containing protein</fullName>
    </recommendedName>
</protein>
<name>A0A1X7UAG8_AMPQE</name>
<dbReference type="InterPro" id="IPR027417">
    <property type="entry name" value="P-loop_NTPase"/>
</dbReference>
<organism evidence="4">
    <name type="scientific">Amphimedon queenslandica</name>
    <name type="common">Sponge</name>
    <dbReference type="NCBI Taxonomy" id="400682"/>
    <lineage>
        <taxon>Eukaryota</taxon>
        <taxon>Metazoa</taxon>
        <taxon>Porifera</taxon>
        <taxon>Demospongiae</taxon>
        <taxon>Heteroscleromorpha</taxon>
        <taxon>Haplosclerida</taxon>
        <taxon>Niphatidae</taxon>
        <taxon>Amphimedon</taxon>
    </lineage>
</organism>
<dbReference type="InterPro" id="IPR007111">
    <property type="entry name" value="NACHT_NTPase"/>
</dbReference>
<sequence length="1080" mass="123596">MRQHYEHQPIVATDWPPRIGKDSYFGRLVLVEKKASCGTPAESDWYYTRGQVDKIVQLSGNKVINVEEVLNPTSCPLSLRVVIDGPPGIGKTTLCRKLLNMWSNGKLQQYDLVLYCPLRNSKIAKATRLADLFEFESSKVPKAVDWFWDRDGEGLLIIFDGWDELSEQLRQSSLAASIIYRKKLDQCSVIVTSRSYASSSLLKMDTLSKHVQVIGFSKEEISTVIIQTLQKDARLAQELINENTNARNEYKLHFTTTHNSKDSQLAVKLINDLKVRLDVQSLCYIPLVCSMVILVYCKEGGHLPTTLTQLYENFILQTIRRHVEIKPKHDIDPFTLGSLSSLPSQLARPLQEMCQLAYTNLANTTMTFSSHELQSLSEAVKEDYLGLMTTFIEYDEVKYQFLHLSIQEFLAAWWIAKHEEKTEEVFHLHFKDDHFRMCLRFVAGLTHFEHESYQQYFNASMHQLDLQCKKKLLFECDCCQFFQPSSFYQDPTSKQDNHIKSDDFIHVIILFIQVQLLYESQNTTLCQVLAQSINNQLCLINKVSLSLFDWLCLSYCIINSNTTWNYLHLEAVPNQSLSFFTAGLTNNSLQTQCKRLEVDLMDQPTNDLLHKFLQSSLIYNIEECSCVLRIGPYFPCHVYLLQFLKLPQLKILDLKLDCPTLPTVFVDGDATKCSELEECIAINTKLQKVKIIYRGLPSTIISNVIRGVTKNKTITSLTLHVNFPDDILLLPALANGVIEKLLRNNNTLQALSLGIPDELLPSSLNIIEVNTPLTALDIWSSELVASLLPHIKGLHCLIVQYEPCPPHLLFLSHPNLHTLALPLDTAESAIELFTILQTNTTLKALSVDIYQNVYTSSMGTSLQGMLTQNQSLKFLTISRPSMCRKTIFSSFLSFLTNGLKSNTSLQHLSVPLPLNEDVKTFIDCISQKNNLTEIETYFILYRSYSNSEKKRQELTSLFYEQVLPAVTKMLRSHTTIRLLRIECEGIFINLIEKVEFNDYWIELIQHLYKTIFIHPSLEYVEFQYNILLRGVLYSQKKALIDSHTEAQPHKPLPIVHISDTSISYDDEDSSNEELDYNSPS</sequence>
<evidence type="ECO:0000313" key="4">
    <source>
        <dbReference type="EnsemblMetazoa" id="Aqu2.1.24456_001"/>
    </source>
</evidence>
<dbReference type="OrthoDB" id="120976at2759"/>